<evidence type="ECO:0000313" key="11">
    <source>
        <dbReference type="EMBL" id="EGC03281.1"/>
    </source>
</evidence>
<evidence type="ECO:0000256" key="2">
    <source>
        <dbReference type="ARBA" id="ARBA00006742"/>
    </source>
</evidence>
<evidence type="ECO:0000256" key="3">
    <source>
        <dbReference type="ARBA" id="ARBA00022448"/>
    </source>
</evidence>
<feature type="transmembrane region" description="Helical" evidence="10">
    <location>
        <begin position="20"/>
        <end position="40"/>
    </location>
</feature>
<comment type="similarity">
    <text evidence="2">Belongs to the YajC family.</text>
</comment>
<evidence type="ECO:0000256" key="10">
    <source>
        <dbReference type="SAM" id="Phobius"/>
    </source>
</evidence>
<comment type="caution">
    <text evidence="11">The sequence shown here is derived from an EMBL/GenBank/DDBJ whole genome shotgun (WGS) entry which is preliminary data.</text>
</comment>
<keyword evidence="5 10" id="KW-0812">Transmembrane</keyword>
<dbReference type="NCBIfam" id="TIGR00739">
    <property type="entry name" value="yajC"/>
    <property type="match status" value="1"/>
</dbReference>
<organism evidence="11 12">
    <name type="scientific">Ruminococcus albus 8</name>
    <dbReference type="NCBI Taxonomy" id="246199"/>
    <lineage>
        <taxon>Bacteria</taxon>
        <taxon>Bacillati</taxon>
        <taxon>Bacillota</taxon>
        <taxon>Clostridia</taxon>
        <taxon>Eubacteriales</taxon>
        <taxon>Oscillospiraceae</taxon>
        <taxon>Ruminococcus</taxon>
    </lineage>
</organism>
<keyword evidence="8" id="KW-0811">Translocation</keyword>
<evidence type="ECO:0000256" key="9">
    <source>
        <dbReference type="ARBA" id="ARBA00023136"/>
    </source>
</evidence>
<dbReference type="GO" id="GO:0015031">
    <property type="term" value="P:protein transport"/>
    <property type="evidence" value="ECO:0007669"/>
    <property type="project" value="UniProtKB-KW"/>
</dbReference>
<comment type="subcellular location">
    <subcellularLocation>
        <location evidence="1">Cell membrane</location>
        <topology evidence="1">Single-pass membrane protein</topology>
    </subcellularLocation>
</comment>
<dbReference type="eggNOG" id="COG1862">
    <property type="taxonomic scope" value="Bacteria"/>
</dbReference>
<dbReference type="GO" id="GO:0005886">
    <property type="term" value="C:plasma membrane"/>
    <property type="evidence" value="ECO:0007669"/>
    <property type="project" value="UniProtKB-SubCell"/>
</dbReference>
<gene>
    <name evidence="11" type="primary">yajC</name>
    <name evidence="11" type="ORF">CUS_4901</name>
</gene>
<evidence type="ECO:0000256" key="8">
    <source>
        <dbReference type="ARBA" id="ARBA00023010"/>
    </source>
</evidence>
<keyword evidence="9 10" id="KW-0472">Membrane</keyword>
<dbReference type="STRING" id="246199.CUS_4901"/>
<dbReference type="PRINTS" id="PR01853">
    <property type="entry name" value="YAJCTRNLCASE"/>
</dbReference>
<dbReference type="OrthoDB" id="9800132at2"/>
<evidence type="ECO:0000313" key="12">
    <source>
        <dbReference type="Proteomes" id="UP000004259"/>
    </source>
</evidence>
<keyword evidence="3" id="KW-0813">Transport</keyword>
<evidence type="ECO:0000256" key="5">
    <source>
        <dbReference type="ARBA" id="ARBA00022692"/>
    </source>
</evidence>
<dbReference type="EMBL" id="ADKM02000073">
    <property type="protein sequence ID" value="EGC03281.1"/>
    <property type="molecule type" value="Genomic_DNA"/>
</dbReference>
<dbReference type="SMART" id="SM01323">
    <property type="entry name" value="YajC"/>
    <property type="match status" value="1"/>
</dbReference>
<dbReference type="PANTHER" id="PTHR33909:SF1">
    <property type="entry name" value="SEC TRANSLOCON ACCESSORY COMPLEX SUBUNIT YAJC"/>
    <property type="match status" value="1"/>
</dbReference>
<evidence type="ECO:0000256" key="7">
    <source>
        <dbReference type="ARBA" id="ARBA00022989"/>
    </source>
</evidence>
<keyword evidence="12" id="KW-1185">Reference proteome</keyword>
<protein>
    <submittedName>
        <fullName evidence="11">Preprotein translocase, YajC subunit</fullName>
    </submittedName>
</protein>
<evidence type="ECO:0000256" key="4">
    <source>
        <dbReference type="ARBA" id="ARBA00022475"/>
    </source>
</evidence>
<dbReference type="Pfam" id="PF02699">
    <property type="entry name" value="YajC"/>
    <property type="match status" value="1"/>
</dbReference>
<evidence type="ECO:0000256" key="6">
    <source>
        <dbReference type="ARBA" id="ARBA00022927"/>
    </source>
</evidence>
<dbReference type="Proteomes" id="UP000004259">
    <property type="component" value="Unassembled WGS sequence"/>
</dbReference>
<accession>E9SBR1</accession>
<evidence type="ECO:0000256" key="1">
    <source>
        <dbReference type="ARBA" id="ARBA00004162"/>
    </source>
</evidence>
<keyword evidence="4" id="KW-1003">Cell membrane</keyword>
<reference evidence="11 12" key="1">
    <citation type="submission" date="2011-02" db="EMBL/GenBank/DDBJ databases">
        <authorList>
            <person name="Nelson K.E."/>
            <person name="Sutton G."/>
            <person name="Torralba M."/>
            <person name="Durkin S."/>
            <person name="Harkins D."/>
            <person name="Montgomery R."/>
            <person name="Ziemer C."/>
            <person name="Klaassens E."/>
            <person name="Ocuiv P."/>
            <person name="Morrison M."/>
        </authorList>
    </citation>
    <scope>NUCLEOTIDE SEQUENCE [LARGE SCALE GENOMIC DNA]</scope>
    <source>
        <strain evidence="11 12">8</strain>
    </source>
</reference>
<proteinExistence type="inferred from homology"/>
<dbReference type="AlphaFoldDB" id="E9SBR1"/>
<dbReference type="InterPro" id="IPR003849">
    <property type="entry name" value="Preprotein_translocase_YajC"/>
</dbReference>
<name>E9SBR1_RUMAL</name>
<keyword evidence="7 10" id="KW-1133">Transmembrane helix</keyword>
<keyword evidence="6" id="KW-0653">Protein transport</keyword>
<dbReference type="RefSeq" id="WP_002849137.1">
    <property type="nucleotide sequence ID" value="NZ_ADKM02000073.1"/>
</dbReference>
<sequence length="116" mass="13032">MNLSQLFSIFTAAGQAPTASSYIMTFVPLALILVFFYFFIIKPQKKQEKQDREMRDSLEIGDEIITNGGIVGIVTQIKDDTVVVETGGDRSKIRVMKWAIAKVVSDKDEENEKEKA</sequence>
<dbReference type="PANTHER" id="PTHR33909">
    <property type="entry name" value="SEC TRANSLOCON ACCESSORY COMPLEX SUBUNIT YAJC"/>
    <property type="match status" value="1"/>
</dbReference>